<sequence>MRTYSGNTDKKQLSLITHIEVESADKHDANALLPALRNTDKRDMSPKELLADSLYGSDDNVTKAKQDYQTDVLAPLMGAKSKGFDLEQFTLDSNNKLHFVRKVISPVVLKNQKTDSSRNSAVQIVVHVLNWQTVRSPNTRKHTHITTTKK</sequence>
<protein>
    <submittedName>
        <fullName evidence="1">Uncharacterized protein</fullName>
    </submittedName>
</protein>
<name>A0A382W9L4_9ZZZZ</name>
<gene>
    <name evidence="1" type="ORF">METZ01_LOCUS407665</name>
</gene>
<organism evidence="1">
    <name type="scientific">marine metagenome</name>
    <dbReference type="NCBI Taxonomy" id="408172"/>
    <lineage>
        <taxon>unclassified sequences</taxon>
        <taxon>metagenomes</taxon>
        <taxon>ecological metagenomes</taxon>
    </lineage>
</organism>
<accession>A0A382W9L4</accession>
<evidence type="ECO:0000313" key="1">
    <source>
        <dbReference type="EMBL" id="SVD54811.1"/>
    </source>
</evidence>
<dbReference type="EMBL" id="UINC01157681">
    <property type="protein sequence ID" value="SVD54811.1"/>
    <property type="molecule type" value="Genomic_DNA"/>
</dbReference>
<dbReference type="AlphaFoldDB" id="A0A382W9L4"/>
<proteinExistence type="predicted"/>
<reference evidence="1" key="1">
    <citation type="submission" date="2018-05" db="EMBL/GenBank/DDBJ databases">
        <authorList>
            <person name="Lanie J.A."/>
            <person name="Ng W.-L."/>
            <person name="Kazmierczak K.M."/>
            <person name="Andrzejewski T.M."/>
            <person name="Davidsen T.M."/>
            <person name="Wayne K.J."/>
            <person name="Tettelin H."/>
            <person name="Glass J.I."/>
            <person name="Rusch D."/>
            <person name="Podicherti R."/>
            <person name="Tsui H.-C.T."/>
            <person name="Winkler M.E."/>
        </authorList>
    </citation>
    <scope>NUCLEOTIDE SEQUENCE</scope>
</reference>